<organism evidence="4 5">
    <name type="scientific">Flammeovirga agarivorans</name>
    <dbReference type="NCBI Taxonomy" id="2726742"/>
    <lineage>
        <taxon>Bacteria</taxon>
        <taxon>Pseudomonadati</taxon>
        <taxon>Bacteroidota</taxon>
        <taxon>Cytophagia</taxon>
        <taxon>Cytophagales</taxon>
        <taxon>Flammeovirgaceae</taxon>
        <taxon>Flammeovirga</taxon>
    </lineage>
</organism>
<feature type="signal peptide" evidence="2">
    <location>
        <begin position="1"/>
        <end position="20"/>
    </location>
</feature>
<dbReference type="InterPro" id="IPR029030">
    <property type="entry name" value="Caspase-like_dom_sf"/>
</dbReference>
<gene>
    <name evidence="4" type="ORF">HGP29_11925</name>
</gene>
<dbReference type="GO" id="GO:0004197">
    <property type="term" value="F:cysteine-type endopeptidase activity"/>
    <property type="evidence" value="ECO:0007669"/>
    <property type="project" value="InterPro"/>
</dbReference>
<dbReference type="PANTHER" id="PTHR48104">
    <property type="entry name" value="METACASPASE-4"/>
    <property type="match status" value="1"/>
</dbReference>
<evidence type="ECO:0000256" key="1">
    <source>
        <dbReference type="SAM" id="MobiDB-lite"/>
    </source>
</evidence>
<proteinExistence type="predicted"/>
<reference evidence="4 5" key="1">
    <citation type="submission" date="2020-04" db="EMBL/GenBank/DDBJ databases">
        <title>Flammeovirga sp. SR4, a novel species isolated from seawater.</title>
        <authorList>
            <person name="Wang X."/>
        </authorList>
    </citation>
    <scope>NUCLEOTIDE SEQUENCE [LARGE SCALE GENOMIC DNA]</scope>
    <source>
        <strain evidence="4 5">SR4</strain>
    </source>
</reference>
<feature type="compositionally biased region" description="Low complexity" evidence="1">
    <location>
        <begin position="67"/>
        <end position="86"/>
    </location>
</feature>
<evidence type="ECO:0000313" key="4">
    <source>
        <dbReference type="EMBL" id="NLR91922.1"/>
    </source>
</evidence>
<dbReference type="RefSeq" id="WP_168882633.1">
    <property type="nucleotide sequence ID" value="NZ_JABAIL010000003.1"/>
</dbReference>
<name>A0A7X8XW33_9BACT</name>
<keyword evidence="5" id="KW-1185">Reference proteome</keyword>
<accession>A0A7X8XW33</accession>
<dbReference type="Pfam" id="PF00656">
    <property type="entry name" value="Peptidase_C14"/>
    <property type="match status" value="1"/>
</dbReference>
<dbReference type="Proteomes" id="UP000585050">
    <property type="component" value="Unassembled WGS sequence"/>
</dbReference>
<dbReference type="SUPFAM" id="SSF52129">
    <property type="entry name" value="Caspase-like"/>
    <property type="match status" value="1"/>
</dbReference>
<dbReference type="InterPro" id="IPR011600">
    <property type="entry name" value="Pept_C14_caspase"/>
</dbReference>
<evidence type="ECO:0000256" key="2">
    <source>
        <dbReference type="SAM" id="SignalP"/>
    </source>
</evidence>
<dbReference type="Gene3D" id="3.40.50.1460">
    <property type="match status" value="1"/>
</dbReference>
<dbReference type="GO" id="GO:0006508">
    <property type="term" value="P:proteolysis"/>
    <property type="evidence" value="ECO:0007669"/>
    <property type="project" value="InterPro"/>
</dbReference>
<dbReference type="GO" id="GO:0005737">
    <property type="term" value="C:cytoplasm"/>
    <property type="evidence" value="ECO:0007669"/>
    <property type="project" value="TreeGrafter"/>
</dbReference>
<dbReference type="PANTHER" id="PTHR48104:SF30">
    <property type="entry name" value="METACASPASE-1"/>
    <property type="match status" value="1"/>
</dbReference>
<dbReference type="InterPro" id="IPR050452">
    <property type="entry name" value="Metacaspase"/>
</dbReference>
<feature type="region of interest" description="Disordered" evidence="1">
    <location>
        <begin position="65"/>
        <end position="86"/>
    </location>
</feature>
<sequence>MKKHLLSFFLFILSTSYLTAQSSFQTWLNQKDRDYMAWKAAAEKAEHDWRSNSESEYERWQRANGITPSQQQTTQSPTQNPQNEEVVQQQVEEIQPEVVEETIEAVNGAARKNHKNWAVIVGVANYRDEELRLNYTNDDAYKMYAFFKSKEGGNIPEDQVILLIDEDATKNGIESSLKELYSQAGEEDAIYFYFSGHGSTQHLVAQDCDATVKPYYETVGNEDIPVVPGLVTHALVKKVMQESKAKYKFCIVDACHSGSLAADKANHSETIIANMDAPVQHYQNLSDIDKGEVFILSSKGEETSVEASSKRQGVFSYFLINALYGQADKNKDLYVTVSEAFAFTRENVRDYTDKQQTPIICGDFKNNLIMSIVN</sequence>
<dbReference type="AlphaFoldDB" id="A0A7X8XW33"/>
<feature type="domain" description="Peptidase C14 caspase" evidence="3">
    <location>
        <begin position="116"/>
        <end position="361"/>
    </location>
</feature>
<protein>
    <submittedName>
        <fullName evidence="4">Caspase family protein</fullName>
    </submittedName>
</protein>
<feature type="chain" id="PRO_5031129960" evidence="2">
    <location>
        <begin position="21"/>
        <end position="374"/>
    </location>
</feature>
<dbReference type="EMBL" id="JABAIL010000003">
    <property type="protein sequence ID" value="NLR91922.1"/>
    <property type="molecule type" value="Genomic_DNA"/>
</dbReference>
<evidence type="ECO:0000313" key="5">
    <source>
        <dbReference type="Proteomes" id="UP000585050"/>
    </source>
</evidence>
<evidence type="ECO:0000259" key="3">
    <source>
        <dbReference type="Pfam" id="PF00656"/>
    </source>
</evidence>
<comment type="caution">
    <text evidence="4">The sequence shown here is derived from an EMBL/GenBank/DDBJ whole genome shotgun (WGS) entry which is preliminary data.</text>
</comment>
<keyword evidence="2" id="KW-0732">Signal</keyword>